<dbReference type="GO" id="GO:0005886">
    <property type="term" value="C:plasma membrane"/>
    <property type="evidence" value="ECO:0007669"/>
    <property type="project" value="UniProtKB-SubCell"/>
</dbReference>
<keyword evidence="10" id="KW-1185">Reference proteome</keyword>
<evidence type="ECO:0000256" key="5">
    <source>
        <dbReference type="ARBA" id="ARBA00022989"/>
    </source>
</evidence>
<evidence type="ECO:0000256" key="6">
    <source>
        <dbReference type="ARBA" id="ARBA00023136"/>
    </source>
</evidence>
<evidence type="ECO:0000256" key="4">
    <source>
        <dbReference type="ARBA" id="ARBA00022692"/>
    </source>
</evidence>
<dbReference type="Proteomes" id="UP000198510">
    <property type="component" value="Unassembled WGS sequence"/>
</dbReference>
<feature type="transmembrane region" description="Helical" evidence="7">
    <location>
        <begin position="83"/>
        <end position="103"/>
    </location>
</feature>
<feature type="domain" description="Major facilitator superfamily (MFS) profile" evidence="8">
    <location>
        <begin position="22"/>
        <end position="404"/>
    </location>
</feature>
<reference evidence="9 10" key="1">
    <citation type="submission" date="2016-10" db="EMBL/GenBank/DDBJ databases">
        <authorList>
            <person name="de Groot N.N."/>
        </authorList>
    </citation>
    <scope>NUCLEOTIDE SEQUENCE [LARGE SCALE GENOMIC DNA]</scope>
    <source>
        <strain evidence="9 10">DSM 25186</strain>
    </source>
</reference>
<dbReference type="PROSITE" id="PS50850">
    <property type="entry name" value="MFS"/>
    <property type="match status" value="1"/>
</dbReference>
<feature type="transmembrane region" description="Helical" evidence="7">
    <location>
        <begin position="224"/>
        <end position="243"/>
    </location>
</feature>
<feature type="transmembrane region" description="Helical" evidence="7">
    <location>
        <begin position="263"/>
        <end position="280"/>
    </location>
</feature>
<keyword evidence="4 7" id="KW-0812">Transmembrane</keyword>
<dbReference type="Pfam" id="PF07690">
    <property type="entry name" value="MFS_1"/>
    <property type="match status" value="1"/>
</dbReference>
<keyword evidence="2" id="KW-0813">Transport</keyword>
<dbReference type="EMBL" id="FNFO01000017">
    <property type="protein sequence ID" value="SDM61371.1"/>
    <property type="molecule type" value="Genomic_DNA"/>
</dbReference>
<feature type="transmembrane region" description="Helical" evidence="7">
    <location>
        <begin position="176"/>
        <end position="194"/>
    </location>
</feature>
<sequence>MQPTLARSFRLYRDAYVGHPKEIWALAVLTFLNRVGTMVLPFLSVYLTTVLGFSLREAGLLASAFGLGSLGGAFFGGRLSDRWGPLTVIMLSLSVGGGLLIALQFATRFPTLFLLIFLASLFGEAYRPAMSAAVGNYVPSSETGRSMAFLRLAINLGMSAAPAIGGLVATTIGYDGLFWIDGLTCLTASVFLWFTSRRWTRPLPDPSDTSDPEATGRPPYRNGAYLLFVLGTFLVAFGFLQWFHTVPVFLKNAWGLNERSIGLLLAVSSALVVVIEMPLIHVLEKAGVRKGALLSGMVLIAAAYLVYLLPPALALGYVAVTLLTLGEILYLPFNNALPLTLSPKTRRGDYMAWYYMAWSVANIATPLVGLTLADALGFSFLWMILALAIGISFVLLLLLAPRLKL</sequence>
<dbReference type="InterPro" id="IPR020846">
    <property type="entry name" value="MFS_dom"/>
</dbReference>
<feature type="transmembrane region" description="Helical" evidence="7">
    <location>
        <begin position="148"/>
        <end position="170"/>
    </location>
</feature>
<evidence type="ECO:0000313" key="10">
    <source>
        <dbReference type="Proteomes" id="UP000198510"/>
    </source>
</evidence>
<feature type="transmembrane region" description="Helical" evidence="7">
    <location>
        <begin position="109"/>
        <end position="127"/>
    </location>
</feature>
<feature type="transmembrane region" description="Helical" evidence="7">
    <location>
        <begin position="23"/>
        <end position="46"/>
    </location>
</feature>
<dbReference type="InterPro" id="IPR036259">
    <property type="entry name" value="MFS_trans_sf"/>
</dbReference>
<proteinExistence type="predicted"/>
<organism evidence="9 10">
    <name type="scientific">Catalinimonas alkaloidigena</name>
    <dbReference type="NCBI Taxonomy" id="1075417"/>
    <lineage>
        <taxon>Bacteria</taxon>
        <taxon>Pseudomonadati</taxon>
        <taxon>Bacteroidota</taxon>
        <taxon>Cytophagia</taxon>
        <taxon>Cytophagales</taxon>
        <taxon>Catalimonadaceae</taxon>
        <taxon>Catalinimonas</taxon>
    </lineage>
</organism>
<evidence type="ECO:0000256" key="2">
    <source>
        <dbReference type="ARBA" id="ARBA00022448"/>
    </source>
</evidence>
<gene>
    <name evidence="9" type="ORF">SAMN05421823_11722</name>
</gene>
<evidence type="ECO:0000259" key="8">
    <source>
        <dbReference type="PROSITE" id="PS50850"/>
    </source>
</evidence>
<dbReference type="SUPFAM" id="SSF103473">
    <property type="entry name" value="MFS general substrate transporter"/>
    <property type="match status" value="1"/>
</dbReference>
<feature type="transmembrane region" description="Helical" evidence="7">
    <location>
        <begin position="353"/>
        <end position="373"/>
    </location>
</feature>
<dbReference type="PANTHER" id="PTHR23517:SF2">
    <property type="entry name" value="MULTIDRUG RESISTANCE PROTEIN MDTH"/>
    <property type="match status" value="1"/>
</dbReference>
<dbReference type="InterPro" id="IPR011701">
    <property type="entry name" value="MFS"/>
</dbReference>
<evidence type="ECO:0000256" key="1">
    <source>
        <dbReference type="ARBA" id="ARBA00004651"/>
    </source>
</evidence>
<dbReference type="AlphaFoldDB" id="A0A1G9UN99"/>
<keyword evidence="6 7" id="KW-0472">Membrane</keyword>
<evidence type="ECO:0000256" key="7">
    <source>
        <dbReference type="SAM" id="Phobius"/>
    </source>
</evidence>
<evidence type="ECO:0000256" key="3">
    <source>
        <dbReference type="ARBA" id="ARBA00022475"/>
    </source>
</evidence>
<dbReference type="Gene3D" id="1.20.1250.20">
    <property type="entry name" value="MFS general substrate transporter like domains"/>
    <property type="match status" value="1"/>
</dbReference>
<accession>A0A1G9UN99</accession>
<keyword evidence="5 7" id="KW-1133">Transmembrane helix</keyword>
<dbReference type="GO" id="GO:0022857">
    <property type="term" value="F:transmembrane transporter activity"/>
    <property type="evidence" value="ECO:0007669"/>
    <property type="project" value="InterPro"/>
</dbReference>
<feature type="transmembrane region" description="Helical" evidence="7">
    <location>
        <begin position="379"/>
        <end position="400"/>
    </location>
</feature>
<evidence type="ECO:0000313" key="9">
    <source>
        <dbReference type="EMBL" id="SDM61371.1"/>
    </source>
</evidence>
<dbReference type="PANTHER" id="PTHR23517">
    <property type="entry name" value="RESISTANCE PROTEIN MDTM, PUTATIVE-RELATED-RELATED"/>
    <property type="match status" value="1"/>
</dbReference>
<dbReference type="InterPro" id="IPR050171">
    <property type="entry name" value="MFS_Transporters"/>
</dbReference>
<dbReference type="RefSeq" id="WP_176956235.1">
    <property type="nucleotide sequence ID" value="NZ_FNFO01000017.1"/>
</dbReference>
<keyword evidence="3" id="KW-1003">Cell membrane</keyword>
<comment type="subcellular location">
    <subcellularLocation>
        <location evidence="1">Cell membrane</location>
        <topology evidence="1">Multi-pass membrane protein</topology>
    </subcellularLocation>
</comment>
<dbReference type="STRING" id="1075417.SAMN05421823_11722"/>
<feature type="transmembrane region" description="Helical" evidence="7">
    <location>
        <begin position="315"/>
        <end position="333"/>
    </location>
</feature>
<name>A0A1G9UN99_9BACT</name>
<protein>
    <submittedName>
        <fullName evidence="9">Predicted arabinose efflux permease, MFS family</fullName>
    </submittedName>
</protein>
<feature type="transmembrane region" description="Helical" evidence="7">
    <location>
        <begin position="292"/>
        <end position="309"/>
    </location>
</feature>
<feature type="transmembrane region" description="Helical" evidence="7">
    <location>
        <begin position="58"/>
        <end position="76"/>
    </location>
</feature>